<dbReference type="Proteomes" id="UP000075902">
    <property type="component" value="Unassembled WGS sequence"/>
</dbReference>
<sequence length="270" mass="29932">MQFTCATVDVKWTLEAINTEQQDSSQIVRGRVQPIAPYQINEKRFFFGTWLTLIFRNFSGATPLRGLNRFTCSPTLIFFVSAPCGKTACTCGTTVLDTMPPSGPIACTSWRMREITAKYCGKSYVTKRQMRPPPSSSSWASSHSFSTSWMISSDMSMLCSRQVSPLSERRITISRSLPRSEAKWGTSMMTGPKNFAPTGPSSSTRLASASPSISGGGCMRHVMRVGCAADRAGTMMRTPLWRQPRMAPPRASTRKETKKLAKQKANRAHY</sequence>
<evidence type="ECO:0000256" key="1">
    <source>
        <dbReference type="SAM" id="MobiDB-lite"/>
    </source>
</evidence>
<protein>
    <submittedName>
        <fullName evidence="2">Uncharacterized protein</fullName>
    </submittedName>
</protein>
<name>A0A182TVY8_9DIPT</name>
<accession>A0A182TVY8</accession>
<reference evidence="3" key="1">
    <citation type="submission" date="2014-01" db="EMBL/GenBank/DDBJ databases">
        <title>The Genome Sequence of Anopheles melas CM1001059_A (V2).</title>
        <authorList>
            <consortium name="The Broad Institute Genomics Platform"/>
            <person name="Neafsey D.E."/>
            <person name="Besansky N."/>
            <person name="Howell P."/>
            <person name="Walton C."/>
            <person name="Young S.K."/>
            <person name="Zeng Q."/>
            <person name="Gargeya S."/>
            <person name="Fitzgerald M."/>
            <person name="Haas B."/>
            <person name="Abouelleil A."/>
            <person name="Allen A.W."/>
            <person name="Alvarado L."/>
            <person name="Arachchi H.M."/>
            <person name="Berlin A.M."/>
            <person name="Chapman S.B."/>
            <person name="Gainer-Dewar J."/>
            <person name="Goldberg J."/>
            <person name="Griggs A."/>
            <person name="Gujja S."/>
            <person name="Hansen M."/>
            <person name="Howarth C."/>
            <person name="Imamovic A."/>
            <person name="Ireland A."/>
            <person name="Larimer J."/>
            <person name="McCowan C."/>
            <person name="Murphy C."/>
            <person name="Pearson M."/>
            <person name="Poon T.W."/>
            <person name="Priest M."/>
            <person name="Roberts A."/>
            <person name="Saif S."/>
            <person name="Shea T."/>
            <person name="Sisk P."/>
            <person name="Sykes S."/>
            <person name="Wortman J."/>
            <person name="Nusbaum C."/>
            <person name="Birren B."/>
        </authorList>
    </citation>
    <scope>NUCLEOTIDE SEQUENCE [LARGE SCALE GENOMIC DNA]</scope>
    <source>
        <strain evidence="3">CM1001059</strain>
    </source>
</reference>
<keyword evidence="3" id="KW-1185">Reference proteome</keyword>
<evidence type="ECO:0000313" key="3">
    <source>
        <dbReference type="Proteomes" id="UP000075902"/>
    </source>
</evidence>
<feature type="region of interest" description="Disordered" evidence="1">
    <location>
        <begin position="242"/>
        <end position="270"/>
    </location>
</feature>
<dbReference type="VEuPathDB" id="VectorBase:AMEC009275"/>
<evidence type="ECO:0000313" key="2">
    <source>
        <dbReference type="EnsemblMetazoa" id="AMEC009275-PA"/>
    </source>
</evidence>
<dbReference type="AlphaFoldDB" id="A0A182TVY8"/>
<proteinExistence type="predicted"/>
<dbReference type="EnsemblMetazoa" id="AMEC009275-RA">
    <property type="protein sequence ID" value="AMEC009275-PA"/>
    <property type="gene ID" value="AMEC009275"/>
</dbReference>
<feature type="compositionally biased region" description="Low complexity" evidence="1">
    <location>
        <begin position="200"/>
        <end position="213"/>
    </location>
</feature>
<feature type="region of interest" description="Disordered" evidence="1">
    <location>
        <begin position="182"/>
        <end position="214"/>
    </location>
</feature>
<reference evidence="2" key="2">
    <citation type="submission" date="2020-05" db="UniProtKB">
        <authorList>
            <consortium name="EnsemblMetazoa"/>
        </authorList>
    </citation>
    <scope>IDENTIFICATION</scope>
    <source>
        <strain evidence="2">CM1001059</strain>
    </source>
</reference>
<feature type="compositionally biased region" description="Basic residues" evidence="1">
    <location>
        <begin position="260"/>
        <end position="270"/>
    </location>
</feature>
<organism evidence="2 3">
    <name type="scientific">Anopheles melas</name>
    <dbReference type="NCBI Taxonomy" id="34690"/>
    <lineage>
        <taxon>Eukaryota</taxon>
        <taxon>Metazoa</taxon>
        <taxon>Ecdysozoa</taxon>
        <taxon>Arthropoda</taxon>
        <taxon>Hexapoda</taxon>
        <taxon>Insecta</taxon>
        <taxon>Pterygota</taxon>
        <taxon>Neoptera</taxon>
        <taxon>Endopterygota</taxon>
        <taxon>Diptera</taxon>
        <taxon>Nematocera</taxon>
        <taxon>Culicoidea</taxon>
        <taxon>Culicidae</taxon>
        <taxon>Anophelinae</taxon>
        <taxon>Anopheles</taxon>
    </lineage>
</organism>